<dbReference type="Proteomes" id="UP000539372">
    <property type="component" value="Unassembled WGS sequence"/>
</dbReference>
<dbReference type="RefSeq" id="WP_169626956.1">
    <property type="nucleotide sequence ID" value="NZ_JABBNT010000006.1"/>
</dbReference>
<comment type="caution">
    <text evidence="1">The sequence shown here is derived from an EMBL/GenBank/DDBJ whole genome shotgun (WGS) entry which is preliminary data.</text>
</comment>
<proteinExistence type="predicted"/>
<dbReference type="EMBL" id="JABBNT010000006">
    <property type="protein sequence ID" value="NMM46560.1"/>
    <property type="molecule type" value="Genomic_DNA"/>
</dbReference>
<organism evidence="1 2">
    <name type="scientific">Pacificispira spongiicola</name>
    <dbReference type="NCBI Taxonomy" id="2729598"/>
    <lineage>
        <taxon>Bacteria</taxon>
        <taxon>Pseudomonadati</taxon>
        <taxon>Pseudomonadota</taxon>
        <taxon>Alphaproteobacteria</taxon>
        <taxon>Rhodospirillales</taxon>
        <taxon>Rhodospirillaceae</taxon>
        <taxon>Pacificispira</taxon>
    </lineage>
</organism>
<accession>A0A7Y0E3H4</accession>
<gene>
    <name evidence="1" type="ORF">HH303_18865</name>
</gene>
<reference evidence="1 2" key="1">
    <citation type="submission" date="2020-04" db="EMBL/GenBank/DDBJ databases">
        <title>Rhodospirillaceae bacterium KN72 isolated from deep sea.</title>
        <authorList>
            <person name="Zhang D.-C."/>
        </authorList>
    </citation>
    <scope>NUCLEOTIDE SEQUENCE [LARGE SCALE GENOMIC DNA]</scope>
    <source>
        <strain evidence="1 2">KN72</strain>
    </source>
</reference>
<dbReference type="AlphaFoldDB" id="A0A7Y0E3H4"/>
<evidence type="ECO:0000313" key="1">
    <source>
        <dbReference type="EMBL" id="NMM46560.1"/>
    </source>
</evidence>
<sequence length="78" mass="8905">MRSNDSLPELTDRHIGILKIVRGDGQCPICHEDQIRDVSFFDRKAMLEAGWIVRVRAGNFRGWKITGKGLEILSHTNE</sequence>
<keyword evidence="2" id="KW-1185">Reference proteome</keyword>
<evidence type="ECO:0000313" key="2">
    <source>
        <dbReference type="Proteomes" id="UP000539372"/>
    </source>
</evidence>
<protein>
    <submittedName>
        <fullName evidence="1">Uncharacterized protein</fullName>
    </submittedName>
</protein>
<name>A0A7Y0E3H4_9PROT</name>